<feature type="transmembrane region" description="Helical" evidence="1">
    <location>
        <begin position="78"/>
        <end position="95"/>
    </location>
</feature>
<protein>
    <submittedName>
        <fullName evidence="2">Uncharacterized protein</fullName>
    </submittedName>
</protein>
<gene>
    <name evidence="2" type="ORF">ONB1V03_LOCUS613</name>
</gene>
<keyword evidence="3" id="KW-1185">Reference proteome</keyword>
<keyword evidence="1" id="KW-0472">Membrane</keyword>
<dbReference type="EMBL" id="OC914874">
    <property type="protein sequence ID" value="CAD7637106.1"/>
    <property type="molecule type" value="Genomic_DNA"/>
</dbReference>
<evidence type="ECO:0000313" key="3">
    <source>
        <dbReference type="Proteomes" id="UP000728032"/>
    </source>
</evidence>
<dbReference type="GO" id="GO:0005247">
    <property type="term" value="F:voltage-gated chloride channel activity"/>
    <property type="evidence" value="ECO:0007669"/>
    <property type="project" value="TreeGrafter"/>
</dbReference>
<reference evidence="2" key="1">
    <citation type="submission" date="2020-11" db="EMBL/GenBank/DDBJ databases">
        <authorList>
            <person name="Tran Van P."/>
        </authorList>
    </citation>
    <scope>NUCLEOTIDE SEQUENCE</scope>
</reference>
<dbReference type="InterPro" id="IPR050970">
    <property type="entry name" value="Cl_channel_volt-gated"/>
</dbReference>
<proteinExistence type="predicted"/>
<dbReference type="PANTHER" id="PTHR45720:SF10">
    <property type="entry name" value="CHLORIDE CHANNEL PROTEIN 2"/>
    <property type="match status" value="1"/>
</dbReference>
<dbReference type="PANTHER" id="PTHR45720">
    <property type="entry name" value="CHLORIDE CHANNEL PROTEIN 2"/>
    <property type="match status" value="1"/>
</dbReference>
<dbReference type="Gene3D" id="1.10.3080.10">
    <property type="entry name" value="Clc chloride channel"/>
    <property type="match status" value="1"/>
</dbReference>
<keyword evidence="1" id="KW-0812">Transmembrane</keyword>
<dbReference type="Proteomes" id="UP000728032">
    <property type="component" value="Unassembled WGS sequence"/>
</dbReference>
<dbReference type="OrthoDB" id="4564at2759"/>
<organism evidence="2">
    <name type="scientific">Oppiella nova</name>
    <dbReference type="NCBI Taxonomy" id="334625"/>
    <lineage>
        <taxon>Eukaryota</taxon>
        <taxon>Metazoa</taxon>
        <taxon>Ecdysozoa</taxon>
        <taxon>Arthropoda</taxon>
        <taxon>Chelicerata</taxon>
        <taxon>Arachnida</taxon>
        <taxon>Acari</taxon>
        <taxon>Acariformes</taxon>
        <taxon>Sarcoptiformes</taxon>
        <taxon>Oribatida</taxon>
        <taxon>Brachypylina</taxon>
        <taxon>Oppioidea</taxon>
        <taxon>Oppiidae</taxon>
        <taxon>Oppiella</taxon>
    </lineage>
</organism>
<evidence type="ECO:0000256" key="1">
    <source>
        <dbReference type="SAM" id="Phobius"/>
    </source>
</evidence>
<evidence type="ECO:0000313" key="2">
    <source>
        <dbReference type="EMBL" id="CAD7637106.1"/>
    </source>
</evidence>
<dbReference type="GO" id="GO:0005886">
    <property type="term" value="C:plasma membrane"/>
    <property type="evidence" value="ECO:0007669"/>
    <property type="project" value="TreeGrafter"/>
</dbReference>
<keyword evidence="1" id="KW-1133">Transmembrane helix</keyword>
<name>A0A7R9L9B8_9ACAR</name>
<dbReference type="EMBL" id="CAJPVJ010000049">
    <property type="protein sequence ID" value="CAG2159631.1"/>
    <property type="molecule type" value="Genomic_DNA"/>
</dbReference>
<dbReference type="AlphaFoldDB" id="A0A7R9L9B8"/>
<sequence>MVGKTSTLGFEQTLMYGQYREDLGEYAKKQAQKLNRLRKREQKILTQKGLKKNAWKRNITAYFSIFWRHTFARIGEDWVFLALLGIIMALLSFIMDCKAFINLMIVYHKYIDCIHICTKTRLWLYDDLTGDNIVYKYIAWTTLPVLLILFSSGFVHIVSPQVNILGSTMT</sequence>
<feature type="transmembrane region" description="Helical" evidence="1">
    <location>
        <begin position="137"/>
        <end position="159"/>
    </location>
</feature>
<accession>A0A7R9L9B8</accession>